<dbReference type="InterPro" id="IPR004089">
    <property type="entry name" value="MCPsignal_dom"/>
</dbReference>
<evidence type="ECO:0000256" key="5">
    <source>
        <dbReference type="ARBA" id="ARBA00022692"/>
    </source>
</evidence>
<evidence type="ECO:0000256" key="8">
    <source>
        <dbReference type="ARBA" id="ARBA00023224"/>
    </source>
</evidence>
<dbReference type="SUPFAM" id="SSF103190">
    <property type="entry name" value="Sensory domain-like"/>
    <property type="match status" value="1"/>
</dbReference>
<evidence type="ECO:0000256" key="9">
    <source>
        <dbReference type="ARBA" id="ARBA00029447"/>
    </source>
</evidence>
<dbReference type="InterPro" id="IPR033479">
    <property type="entry name" value="dCache_1"/>
</dbReference>
<keyword evidence="11" id="KW-0175">Coiled coil</keyword>
<evidence type="ECO:0000256" key="4">
    <source>
        <dbReference type="ARBA" id="ARBA00022500"/>
    </source>
</evidence>
<keyword evidence="2" id="KW-1003">Cell membrane</keyword>
<organism evidence="15 16">
    <name type="scientific">Lysinibacillus pakistanensis</name>
    <dbReference type="NCBI Taxonomy" id="759811"/>
    <lineage>
        <taxon>Bacteria</taxon>
        <taxon>Bacillati</taxon>
        <taxon>Bacillota</taxon>
        <taxon>Bacilli</taxon>
        <taxon>Bacillales</taxon>
        <taxon>Bacillaceae</taxon>
        <taxon>Lysinibacillus</taxon>
    </lineage>
</organism>
<dbReference type="CDD" id="cd12912">
    <property type="entry name" value="PDC2_MCP_like"/>
    <property type="match status" value="1"/>
</dbReference>
<dbReference type="Gene3D" id="3.30.450.20">
    <property type="entry name" value="PAS domain"/>
    <property type="match status" value="2"/>
</dbReference>
<sequence length="653" mass="71175">MKQFFGSFKGKLYTLFALILLIPVISVGSLSYLSAKNSIEQEILFSANESVEILNKLIDKTISEKINDVSIFSKEIDATQYEESKKTVLTKFQQYTKLHPDVLSIYVGTDKGEFLQEPRLNADDYNPLERDWYKKAKSLKSDTLITNPYIDAGTGDMVVTIARQVEDQSAVVAVDIKLTDLQKISDSISIGKNGYPSIFGDNNMVIAHPTLEAGGELKESFLDKLYDSTSGTYEYVFNGDDRIMFFTTNGLTNWKITGTIFAKEIDDSASTILSHTLLVLGVAIVISSIVFYFVMKAVIKPIRALKDSAVTISKGDLTEKVVITSKDEIGQLGQAFNDMQGSLRALIQKIEQNAEEVASSAEELTANANQTSIATEKVAISIQDVASSADTQTTSANKNAQSLHELSKAILHIAEISSSVTDLSQHATHQADEGGKAVQNTKDQMQSIHVSVTESNQKIQTLHERSQQITSILDVITGIADQTNLLALNAAIEAARAGEHGKGFAVVADEVRKLAEQSQTSAKQIFELIHSIQLETEQSVNIMAKVSEDVQNGLKVSDDAITKFQVILTSMNDIMPKMNEVSSASEQMSASVQEVAAITEDLAFSAQSNASASEDVAASTEEQLASMEEINASAQALAHMADELKQLISQFNY</sequence>
<keyword evidence="5 12" id="KW-0812">Transmembrane</keyword>
<name>A0AAX3X0G2_9BACI</name>
<evidence type="ECO:0000256" key="10">
    <source>
        <dbReference type="PROSITE-ProRule" id="PRU00284"/>
    </source>
</evidence>
<dbReference type="SUPFAM" id="SSF58104">
    <property type="entry name" value="Methyl-accepting chemotaxis protein (MCP) signaling domain"/>
    <property type="match status" value="1"/>
</dbReference>
<dbReference type="Pfam" id="PF02743">
    <property type="entry name" value="dCache_1"/>
    <property type="match status" value="1"/>
</dbReference>
<dbReference type="PROSITE" id="PS50111">
    <property type="entry name" value="CHEMOTAXIS_TRANSDUC_2"/>
    <property type="match status" value="1"/>
</dbReference>
<dbReference type="GO" id="GO:0007165">
    <property type="term" value="P:signal transduction"/>
    <property type="evidence" value="ECO:0007669"/>
    <property type="project" value="UniProtKB-KW"/>
</dbReference>
<dbReference type="InterPro" id="IPR003660">
    <property type="entry name" value="HAMP_dom"/>
</dbReference>
<dbReference type="GO" id="GO:0005886">
    <property type="term" value="C:plasma membrane"/>
    <property type="evidence" value="ECO:0007669"/>
    <property type="project" value="UniProtKB-SubCell"/>
</dbReference>
<feature type="coiled-coil region" evidence="11">
    <location>
        <begin position="617"/>
        <end position="647"/>
    </location>
</feature>
<keyword evidence="7 12" id="KW-0472">Membrane</keyword>
<dbReference type="EMBL" id="CP126101">
    <property type="protein sequence ID" value="WHY53520.1"/>
    <property type="molecule type" value="Genomic_DNA"/>
</dbReference>
<dbReference type="PROSITE" id="PS50885">
    <property type="entry name" value="HAMP"/>
    <property type="match status" value="1"/>
</dbReference>
<reference evidence="15" key="1">
    <citation type="submission" date="2023-05" db="EMBL/GenBank/DDBJ databases">
        <title>Comparative genomics of Bacillaceae isolates and their secondary metabolite potential.</title>
        <authorList>
            <person name="Song L."/>
            <person name="Nielsen L.J."/>
            <person name="Mohite O."/>
            <person name="Xu X."/>
            <person name="Weber T."/>
            <person name="Kovacs A.T."/>
        </authorList>
    </citation>
    <scope>NUCLEOTIDE SEQUENCE</scope>
    <source>
        <strain evidence="15">LY1</strain>
    </source>
</reference>
<dbReference type="Pfam" id="PF00672">
    <property type="entry name" value="HAMP"/>
    <property type="match status" value="1"/>
</dbReference>
<comment type="subcellular location">
    <subcellularLocation>
        <location evidence="1">Cell membrane</location>
        <topology evidence="1">Multi-pass membrane protein</topology>
    </subcellularLocation>
</comment>
<keyword evidence="8 10" id="KW-0807">Transducer</keyword>
<dbReference type="Pfam" id="PF00015">
    <property type="entry name" value="MCPsignal"/>
    <property type="match status" value="1"/>
</dbReference>
<dbReference type="CDD" id="cd11386">
    <property type="entry name" value="MCP_signal"/>
    <property type="match status" value="1"/>
</dbReference>
<evidence type="ECO:0000256" key="3">
    <source>
        <dbReference type="ARBA" id="ARBA00022481"/>
    </source>
</evidence>
<dbReference type="RefSeq" id="WP_283871875.1">
    <property type="nucleotide sequence ID" value="NZ_CP126101.1"/>
</dbReference>
<comment type="similarity">
    <text evidence="9">Belongs to the methyl-accepting chemotaxis (MCP) protein family.</text>
</comment>
<evidence type="ECO:0000256" key="7">
    <source>
        <dbReference type="ARBA" id="ARBA00023136"/>
    </source>
</evidence>
<evidence type="ECO:0000256" key="6">
    <source>
        <dbReference type="ARBA" id="ARBA00022989"/>
    </source>
</evidence>
<evidence type="ECO:0000256" key="2">
    <source>
        <dbReference type="ARBA" id="ARBA00022475"/>
    </source>
</evidence>
<dbReference type="Gene3D" id="1.10.287.950">
    <property type="entry name" value="Methyl-accepting chemotaxis protein"/>
    <property type="match status" value="1"/>
</dbReference>
<dbReference type="Proteomes" id="UP001178322">
    <property type="component" value="Chromosome"/>
</dbReference>
<dbReference type="GO" id="GO:0006935">
    <property type="term" value="P:chemotaxis"/>
    <property type="evidence" value="ECO:0007669"/>
    <property type="project" value="UniProtKB-KW"/>
</dbReference>
<evidence type="ECO:0000259" key="14">
    <source>
        <dbReference type="PROSITE" id="PS50885"/>
    </source>
</evidence>
<evidence type="ECO:0000259" key="13">
    <source>
        <dbReference type="PROSITE" id="PS50111"/>
    </source>
</evidence>
<protein>
    <submittedName>
        <fullName evidence="15">Methyl-accepting chemotaxis protein</fullName>
    </submittedName>
</protein>
<dbReference type="CDD" id="cd12913">
    <property type="entry name" value="PDC1_MCP_like"/>
    <property type="match status" value="1"/>
</dbReference>
<feature type="domain" description="HAMP" evidence="14">
    <location>
        <begin position="296"/>
        <end position="348"/>
    </location>
</feature>
<dbReference type="InterPro" id="IPR029151">
    <property type="entry name" value="Sensor-like_sf"/>
</dbReference>
<proteinExistence type="inferred from homology"/>
<keyword evidence="6 12" id="KW-1133">Transmembrane helix</keyword>
<dbReference type="SMART" id="SM00283">
    <property type="entry name" value="MA"/>
    <property type="match status" value="1"/>
</dbReference>
<dbReference type="AlphaFoldDB" id="A0AAX3X0G2"/>
<gene>
    <name evidence="15" type="ORF">QNH24_09890</name>
</gene>
<feature type="transmembrane region" description="Helical" evidence="12">
    <location>
        <begin position="272"/>
        <end position="294"/>
    </location>
</feature>
<evidence type="ECO:0000256" key="11">
    <source>
        <dbReference type="SAM" id="Coils"/>
    </source>
</evidence>
<accession>A0AAX3X0G2</accession>
<dbReference type="PANTHER" id="PTHR32089">
    <property type="entry name" value="METHYL-ACCEPTING CHEMOTAXIS PROTEIN MCPB"/>
    <property type="match status" value="1"/>
</dbReference>
<keyword evidence="4" id="KW-0145">Chemotaxis</keyword>
<keyword evidence="3" id="KW-0488">Methylation</keyword>
<evidence type="ECO:0000256" key="12">
    <source>
        <dbReference type="SAM" id="Phobius"/>
    </source>
</evidence>
<evidence type="ECO:0000313" key="16">
    <source>
        <dbReference type="Proteomes" id="UP001178322"/>
    </source>
</evidence>
<feature type="domain" description="Methyl-accepting transducer" evidence="13">
    <location>
        <begin position="367"/>
        <end position="603"/>
    </location>
</feature>
<dbReference type="Gene3D" id="6.10.340.10">
    <property type="match status" value="1"/>
</dbReference>
<dbReference type="CDD" id="cd06225">
    <property type="entry name" value="HAMP"/>
    <property type="match status" value="1"/>
</dbReference>
<evidence type="ECO:0000313" key="15">
    <source>
        <dbReference type="EMBL" id="WHY53520.1"/>
    </source>
</evidence>
<evidence type="ECO:0000256" key="1">
    <source>
        <dbReference type="ARBA" id="ARBA00004651"/>
    </source>
</evidence>
<feature type="transmembrane region" description="Helical" evidence="12">
    <location>
        <begin position="12"/>
        <end position="33"/>
    </location>
</feature>
<dbReference type="SMART" id="SM00304">
    <property type="entry name" value="HAMP"/>
    <property type="match status" value="1"/>
</dbReference>
<dbReference type="PANTHER" id="PTHR32089:SF114">
    <property type="entry name" value="METHYL-ACCEPTING CHEMOTAXIS PROTEIN MCPB"/>
    <property type="match status" value="1"/>
</dbReference>
<dbReference type="FunFam" id="1.10.287.950:FF:000001">
    <property type="entry name" value="Methyl-accepting chemotaxis sensory transducer"/>
    <property type="match status" value="1"/>
</dbReference>